<reference evidence="2" key="1">
    <citation type="submission" date="2013-09" db="EMBL/GenBank/DDBJ databases">
        <title>Corchorus olitorius genome sequencing.</title>
        <authorList>
            <person name="Alam M."/>
            <person name="Haque M.S."/>
            <person name="Islam M.S."/>
            <person name="Emdad E.M."/>
            <person name="Islam M.M."/>
            <person name="Ahmed B."/>
            <person name="Halim A."/>
            <person name="Hossen Q.M.M."/>
            <person name="Hossain M.Z."/>
            <person name="Ahmed R."/>
            <person name="Khan M.M."/>
            <person name="Islam R."/>
            <person name="Rashid M.M."/>
            <person name="Khan S.A."/>
            <person name="Rahman M.S."/>
            <person name="Alam M."/>
            <person name="Yahiya A.S."/>
            <person name="Khan M.S."/>
            <person name="Azam M.S."/>
            <person name="Haque T."/>
            <person name="Lashkar M.Z.H."/>
            <person name="Akhand A.I."/>
            <person name="Morshed G."/>
            <person name="Roy S."/>
            <person name="Uddin K.S."/>
            <person name="Rabeya T."/>
            <person name="Hossain A.S."/>
            <person name="Chowdhury A."/>
            <person name="Snigdha A.R."/>
            <person name="Mortoza M.S."/>
            <person name="Matin S.A."/>
            <person name="Hoque S.M.E."/>
            <person name="Islam M.K."/>
            <person name="Roy D.K."/>
            <person name="Haider R."/>
            <person name="Moosa M.M."/>
            <person name="Elias S.M."/>
            <person name="Hasan A.M."/>
            <person name="Jahan S."/>
            <person name="Shafiuddin M."/>
            <person name="Mahmood N."/>
            <person name="Shommy N.S."/>
        </authorList>
    </citation>
    <scope>NUCLEOTIDE SEQUENCE [LARGE SCALE GENOMIC DNA]</scope>
    <source>
        <strain evidence="2">cv. O-4</strain>
    </source>
</reference>
<gene>
    <name evidence="1" type="ORF">COLO4_06907</name>
</gene>
<dbReference type="OrthoDB" id="10350467at2759"/>
<evidence type="ECO:0000313" key="2">
    <source>
        <dbReference type="Proteomes" id="UP000187203"/>
    </source>
</evidence>
<keyword evidence="2" id="KW-1185">Reference proteome</keyword>
<name>A0A1R3KLJ7_9ROSI</name>
<dbReference type="Proteomes" id="UP000187203">
    <property type="component" value="Unassembled WGS sequence"/>
</dbReference>
<comment type="caution">
    <text evidence="1">The sequence shown here is derived from an EMBL/GenBank/DDBJ whole genome shotgun (WGS) entry which is preliminary data.</text>
</comment>
<protein>
    <submittedName>
        <fullName evidence="1">Uncharacterized protein</fullName>
    </submittedName>
</protein>
<dbReference type="AlphaFoldDB" id="A0A1R3KLJ7"/>
<evidence type="ECO:0000313" key="1">
    <source>
        <dbReference type="EMBL" id="OMP07965.1"/>
    </source>
</evidence>
<dbReference type="EMBL" id="AWUE01012981">
    <property type="protein sequence ID" value="OMP07965.1"/>
    <property type="molecule type" value="Genomic_DNA"/>
</dbReference>
<proteinExistence type="predicted"/>
<sequence>MWALKASSTSLLFNKLMASFKPWATRDEKRKKLKETTSKTKSFFATSMSASQGARFSRLCWPGVVKERPTKTAMVKRELTLTRPSKAVTWTLVVDEEDEDVEVTLLGLPLPVGWEMEIVELERKKESLEDFAL</sequence>
<accession>A0A1R3KLJ7</accession>
<organism evidence="1 2">
    <name type="scientific">Corchorus olitorius</name>
    <dbReference type="NCBI Taxonomy" id="93759"/>
    <lineage>
        <taxon>Eukaryota</taxon>
        <taxon>Viridiplantae</taxon>
        <taxon>Streptophyta</taxon>
        <taxon>Embryophyta</taxon>
        <taxon>Tracheophyta</taxon>
        <taxon>Spermatophyta</taxon>
        <taxon>Magnoliopsida</taxon>
        <taxon>eudicotyledons</taxon>
        <taxon>Gunneridae</taxon>
        <taxon>Pentapetalae</taxon>
        <taxon>rosids</taxon>
        <taxon>malvids</taxon>
        <taxon>Malvales</taxon>
        <taxon>Malvaceae</taxon>
        <taxon>Grewioideae</taxon>
        <taxon>Apeibeae</taxon>
        <taxon>Corchorus</taxon>
    </lineage>
</organism>